<dbReference type="Pfam" id="PF00356">
    <property type="entry name" value="LacI"/>
    <property type="match status" value="1"/>
</dbReference>
<evidence type="ECO:0000256" key="1">
    <source>
        <dbReference type="ARBA" id="ARBA00023015"/>
    </source>
</evidence>
<evidence type="ECO:0000256" key="2">
    <source>
        <dbReference type="ARBA" id="ARBA00023125"/>
    </source>
</evidence>
<dbReference type="RefSeq" id="WP_204696119.1">
    <property type="nucleotide sequence ID" value="NZ_JAFBEC010000003.1"/>
</dbReference>
<dbReference type="SMART" id="SM00354">
    <property type="entry name" value="HTH_LACI"/>
    <property type="match status" value="1"/>
</dbReference>
<dbReference type="PANTHER" id="PTHR30146:SF145">
    <property type="entry name" value="RIBOSE OPERON REPRESSOR"/>
    <property type="match status" value="1"/>
</dbReference>
<dbReference type="Pfam" id="PF00532">
    <property type="entry name" value="Peripla_BP_1"/>
    <property type="match status" value="1"/>
</dbReference>
<dbReference type="InterPro" id="IPR001387">
    <property type="entry name" value="Cro/C1-type_HTH"/>
</dbReference>
<dbReference type="EMBL" id="JAFBEC010000003">
    <property type="protein sequence ID" value="MBM7632051.1"/>
    <property type="molecule type" value="Genomic_DNA"/>
</dbReference>
<organism evidence="6 7">
    <name type="scientific">Geomicrobium sediminis</name>
    <dbReference type="NCBI Taxonomy" id="1347788"/>
    <lineage>
        <taxon>Bacteria</taxon>
        <taxon>Bacillati</taxon>
        <taxon>Bacillota</taxon>
        <taxon>Bacilli</taxon>
        <taxon>Bacillales</taxon>
        <taxon>Geomicrobium</taxon>
    </lineage>
</organism>
<keyword evidence="1" id="KW-0805">Transcription regulation</keyword>
<dbReference type="CDD" id="cd01392">
    <property type="entry name" value="HTH_LacI"/>
    <property type="match status" value="1"/>
</dbReference>
<feature type="domain" description="HTH lacI-type" evidence="4">
    <location>
        <begin position="4"/>
        <end position="59"/>
    </location>
</feature>
<protein>
    <submittedName>
        <fullName evidence="6">LacI family kdg operon repressor</fullName>
    </submittedName>
</protein>
<dbReference type="SUPFAM" id="SSF47413">
    <property type="entry name" value="lambda repressor-like DNA-binding domains"/>
    <property type="match status" value="1"/>
</dbReference>
<sequence>MKKVTMADVSRQAGVSKSTVSQYLNGRFNYMSSETKDRIQRSIEELGYSPNSVARSLRQKKTKTIGVIVANILHDFSTQVVRAIEDYCHACGFTVIICNADDQPDKERHYIDMLRAKQVDGLIVFPTNANSELFQGLVKENYPLVFIDRFIEGVRVNNVLFDNKKAMSLAVQTLRGKGYERIGLVTASLEGAITPRQERRDGFMAAMEEQGLPIHDEYIQSSNIDQIKDVLADMLQSTERPEAIIAGNDRVLQEVLKTMKQNDIDVPKEIGLLTIDDVTFAEFYNPAITAIAQPTYEMGRKAAELLLEEIDGTKGSKKQTYRFEPSLQLRHSC</sequence>
<dbReference type="PROSITE" id="PS50943">
    <property type="entry name" value="HTH_CROC1"/>
    <property type="match status" value="1"/>
</dbReference>
<keyword evidence="2" id="KW-0238">DNA-binding</keyword>
<dbReference type="InterPro" id="IPR001761">
    <property type="entry name" value="Peripla_BP/Lac1_sug-bd_dom"/>
</dbReference>
<evidence type="ECO:0000313" key="7">
    <source>
        <dbReference type="Proteomes" id="UP000741863"/>
    </source>
</evidence>
<dbReference type="InterPro" id="IPR000843">
    <property type="entry name" value="HTH_LacI"/>
</dbReference>
<reference evidence="6 7" key="1">
    <citation type="submission" date="2021-01" db="EMBL/GenBank/DDBJ databases">
        <title>Genomic Encyclopedia of Type Strains, Phase IV (KMG-IV): sequencing the most valuable type-strain genomes for metagenomic binning, comparative biology and taxonomic classification.</title>
        <authorList>
            <person name="Goeker M."/>
        </authorList>
    </citation>
    <scope>NUCLEOTIDE SEQUENCE [LARGE SCALE GENOMIC DNA]</scope>
    <source>
        <strain evidence="6 7">DSM 25540</strain>
    </source>
</reference>
<evidence type="ECO:0000313" key="6">
    <source>
        <dbReference type="EMBL" id="MBM7632051.1"/>
    </source>
</evidence>
<dbReference type="SUPFAM" id="SSF53822">
    <property type="entry name" value="Periplasmic binding protein-like I"/>
    <property type="match status" value="1"/>
</dbReference>
<accession>A0ABS2P9L7</accession>
<dbReference type="PANTHER" id="PTHR30146">
    <property type="entry name" value="LACI-RELATED TRANSCRIPTIONAL REPRESSOR"/>
    <property type="match status" value="1"/>
</dbReference>
<dbReference type="InterPro" id="IPR010982">
    <property type="entry name" value="Lambda_DNA-bd_dom_sf"/>
</dbReference>
<gene>
    <name evidence="6" type="ORF">JOD17_001144</name>
</gene>
<proteinExistence type="predicted"/>
<dbReference type="Gene3D" id="1.10.260.40">
    <property type="entry name" value="lambda repressor-like DNA-binding domains"/>
    <property type="match status" value="1"/>
</dbReference>
<comment type="caution">
    <text evidence="6">The sequence shown here is derived from an EMBL/GenBank/DDBJ whole genome shotgun (WGS) entry which is preliminary data.</text>
</comment>
<feature type="domain" description="HTH cro/C1-type" evidence="5">
    <location>
        <begin position="2"/>
        <end position="27"/>
    </location>
</feature>
<dbReference type="CDD" id="cd19977">
    <property type="entry name" value="PBP1_EndR-like"/>
    <property type="match status" value="1"/>
</dbReference>
<keyword evidence="7" id="KW-1185">Reference proteome</keyword>
<evidence type="ECO:0000259" key="4">
    <source>
        <dbReference type="PROSITE" id="PS50932"/>
    </source>
</evidence>
<keyword evidence="3" id="KW-0804">Transcription</keyword>
<evidence type="ECO:0000259" key="5">
    <source>
        <dbReference type="PROSITE" id="PS50943"/>
    </source>
</evidence>
<dbReference type="Proteomes" id="UP000741863">
    <property type="component" value="Unassembled WGS sequence"/>
</dbReference>
<dbReference type="InterPro" id="IPR028082">
    <property type="entry name" value="Peripla_BP_I"/>
</dbReference>
<dbReference type="PROSITE" id="PS50932">
    <property type="entry name" value="HTH_LACI_2"/>
    <property type="match status" value="1"/>
</dbReference>
<evidence type="ECO:0000256" key="3">
    <source>
        <dbReference type="ARBA" id="ARBA00023163"/>
    </source>
</evidence>
<name>A0ABS2P9L7_9BACL</name>
<dbReference type="Gene3D" id="3.40.50.2300">
    <property type="match status" value="2"/>
</dbReference>